<sequence>MSQPYPLLKSEWARACLGKTSSLGHHILVLEASASLGNMRPPSGMEKENLPNISLRADELPAPGQYGMAIMRLHGIISFLPLILFFILPHFDSLSSTISSTVAGITG</sequence>
<comment type="caution">
    <text evidence="2">The sequence shown here is derived from an EMBL/GenBank/DDBJ whole genome shotgun (WGS) entry which is preliminary data.</text>
</comment>
<keyword evidence="3" id="KW-1185">Reference proteome</keyword>
<protein>
    <submittedName>
        <fullName evidence="2">Uncharacterized protein</fullName>
    </submittedName>
</protein>
<reference evidence="2" key="1">
    <citation type="submission" date="2018-11" db="EMBL/GenBank/DDBJ databases">
        <authorList>
            <consortium name="Pathogen Informatics"/>
        </authorList>
    </citation>
    <scope>NUCLEOTIDE SEQUENCE</scope>
</reference>
<evidence type="ECO:0000313" key="2">
    <source>
        <dbReference type="EMBL" id="VEL26997.1"/>
    </source>
</evidence>
<gene>
    <name evidence="2" type="ORF">PXEA_LOCUS20437</name>
</gene>
<organism evidence="2 3">
    <name type="scientific">Protopolystoma xenopodis</name>
    <dbReference type="NCBI Taxonomy" id="117903"/>
    <lineage>
        <taxon>Eukaryota</taxon>
        <taxon>Metazoa</taxon>
        <taxon>Spiralia</taxon>
        <taxon>Lophotrochozoa</taxon>
        <taxon>Platyhelminthes</taxon>
        <taxon>Monogenea</taxon>
        <taxon>Polyopisthocotylea</taxon>
        <taxon>Polystomatidea</taxon>
        <taxon>Polystomatidae</taxon>
        <taxon>Protopolystoma</taxon>
    </lineage>
</organism>
<keyword evidence="1" id="KW-0472">Membrane</keyword>
<proteinExistence type="predicted"/>
<name>A0A3S5ALU7_9PLAT</name>
<accession>A0A3S5ALU7</accession>
<evidence type="ECO:0000313" key="3">
    <source>
        <dbReference type="Proteomes" id="UP000784294"/>
    </source>
</evidence>
<dbReference type="Proteomes" id="UP000784294">
    <property type="component" value="Unassembled WGS sequence"/>
</dbReference>
<keyword evidence="1" id="KW-1133">Transmembrane helix</keyword>
<evidence type="ECO:0000256" key="1">
    <source>
        <dbReference type="SAM" id="Phobius"/>
    </source>
</evidence>
<dbReference type="AlphaFoldDB" id="A0A3S5ALU7"/>
<feature type="transmembrane region" description="Helical" evidence="1">
    <location>
        <begin position="73"/>
        <end position="91"/>
    </location>
</feature>
<keyword evidence="1" id="KW-0812">Transmembrane</keyword>
<dbReference type="EMBL" id="CAAALY010084180">
    <property type="protein sequence ID" value="VEL26997.1"/>
    <property type="molecule type" value="Genomic_DNA"/>
</dbReference>